<dbReference type="AlphaFoldDB" id="A0AAD6ZWW4"/>
<evidence type="ECO:0000313" key="2">
    <source>
        <dbReference type="Proteomes" id="UP001218218"/>
    </source>
</evidence>
<name>A0AAD6ZWW4_9AGAR</name>
<comment type="caution">
    <text evidence="1">The sequence shown here is derived from an EMBL/GenBank/DDBJ whole genome shotgun (WGS) entry which is preliminary data.</text>
</comment>
<accession>A0AAD6ZWW4</accession>
<keyword evidence="2" id="KW-1185">Reference proteome</keyword>
<proteinExistence type="predicted"/>
<protein>
    <submittedName>
        <fullName evidence="1">Uncharacterized protein</fullName>
    </submittedName>
</protein>
<organism evidence="1 2">
    <name type="scientific">Mycena albidolilacea</name>
    <dbReference type="NCBI Taxonomy" id="1033008"/>
    <lineage>
        <taxon>Eukaryota</taxon>
        <taxon>Fungi</taxon>
        <taxon>Dikarya</taxon>
        <taxon>Basidiomycota</taxon>
        <taxon>Agaricomycotina</taxon>
        <taxon>Agaricomycetes</taxon>
        <taxon>Agaricomycetidae</taxon>
        <taxon>Agaricales</taxon>
        <taxon>Marasmiineae</taxon>
        <taxon>Mycenaceae</taxon>
        <taxon>Mycena</taxon>
    </lineage>
</organism>
<dbReference type="EMBL" id="JARIHO010000023">
    <property type="protein sequence ID" value="KAJ7343179.1"/>
    <property type="molecule type" value="Genomic_DNA"/>
</dbReference>
<dbReference type="Proteomes" id="UP001218218">
    <property type="component" value="Unassembled WGS sequence"/>
</dbReference>
<reference evidence="1" key="1">
    <citation type="submission" date="2023-03" db="EMBL/GenBank/DDBJ databases">
        <title>Massive genome expansion in bonnet fungi (Mycena s.s.) driven by repeated elements and novel gene families across ecological guilds.</title>
        <authorList>
            <consortium name="Lawrence Berkeley National Laboratory"/>
            <person name="Harder C.B."/>
            <person name="Miyauchi S."/>
            <person name="Viragh M."/>
            <person name="Kuo A."/>
            <person name="Thoen E."/>
            <person name="Andreopoulos B."/>
            <person name="Lu D."/>
            <person name="Skrede I."/>
            <person name="Drula E."/>
            <person name="Henrissat B."/>
            <person name="Morin E."/>
            <person name="Kohler A."/>
            <person name="Barry K."/>
            <person name="LaButti K."/>
            <person name="Morin E."/>
            <person name="Salamov A."/>
            <person name="Lipzen A."/>
            <person name="Mereny Z."/>
            <person name="Hegedus B."/>
            <person name="Baldrian P."/>
            <person name="Stursova M."/>
            <person name="Weitz H."/>
            <person name="Taylor A."/>
            <person name="Grigoriev I.V."/>
            <person name="Nagy L.G."/>
            <person name="Martin F."/>
            <person name="Kauserud H."/>
        </authorList>
    </citation>
    <scope>NUCLEOTIDE SEQUENCE</scope>
    <source>
        <strain evidence="1">CBHHK002</strain>
    </source>
</reference>
<gene>
    <name evidence="1" type="ORF">DFH08DRAFT_810684</name>
</gene>
<sequence>MFFVKFDALAGKAHDPPPQIAAVRGRRLGFRRTDHRSAGLRGAVELFERSRTLKNPPIIPPTSTSNQKSAVYRWWVRYVRGRGVEKRNNEARKTSARAACGAHNQPRRVIMKGEKTVKEYVSWGRVQRERFLFLFSFFGVGRGTENLEGDGEACRIGGELEDNICTVGIHGSSVGEQVGLDLDFWQKGEEIRSQGGTGSFRMRICYATDANIAAVVNKPPSYLHSSRVKIKFLEGINDGGGSKLQRQVFGFLVLNLSKRSTPFSGTQENM</sequence>
<evidence type="ECO:0000313" key="1">
    <source>
        <dbReference type="EMBL" id="KAJ7343179.1"/>
    </source>
</evidence>